<name>A0A9W9CUF5_9PEZI</name>
<sequence>MQLSHIANFGLFSLAFAGPMKRTAATIESDIATISTDLTSFDASINKFTGTLIQALALLSAYDTLDAAVTTATSDITSTGTLDASDSDTIYTAVSSLTTQIETTLSDAVAKYSVVESAGYASDVCEALATLYTDTDSFYEALETEIDSTYTSEVTALQTTVDADFESTISTYGC</sequence>
<dbReference type="EMBL" id="JAPEVB010000005">
    <property type="protein sequence ID" value="KAJ4387379.1"/>
    <property type="molecule type" value="Genomic_DNA"/>
</dbReference>
<dbReference type="OrthoDB" id="3485059at2759"/>
<comment type="caution">
    <text evidence="1">The sequence shown here is derived from an EMBL/GenBank/DDBJ whole genome shotgun (WGS) entry which is preliminary data.</text>
</comment>
<dbReference type="Gene3D" id="1.20.1280.140">
    <property type="match status" value="1"/>
</dbReference>
<proteinExistence type="predicted"/>
<dbReference type="PANTHER" id="PTHR38123:SF1">
    <property type="entry name" value="HYDROPHOBIC SURFACE BINDING PROTEIN"/>
    <property type="match status" value="1"/>
</dbReference>
<dbReference type="Proteomes" id="UP001140453">
    <property type="component" value="Unassembled WGS sequence"/>
</dbReference>
<evidence type="ECO:0008006" key="3">
    <source>
        <dbReference type="Google" id="ProtNLM"/>
    </source>
</evidence>
<evidence type="ECO:0000313" key="1">
    <source>
        <dbReference type="EMBL" id="KAJ4387379.1"/>
    </source>
</evidence>
<gene>
    <name evidence="1" type="ORF">N0V93_007970</name>
</gene>
<dbReference type="InterPro" id="IPR021054">
    <property type="entry name" value="Cell_wall_mannoprotein_1"/>
</dbReference>
<protein>
    <recommendedName>
        <fullName evidence="3">Hydrophobic surface binding protein A-domain-containing protein</fullName>
    </recommendedName>
</protein>
<dbReference type="Pfam" id="PF12296">
    <property type="entry name" value="HsbA"/>
    <property type="match status" value="1"/>
</dbReference>
<organism evidence="1 2">
    <name type="scientific">Gnomoniopsis smithogilvyi</name>
    <dbReference type="NCBI Taxonomy" id="1191159"/>
    <lineage>
        <taxon>Eukaryota</taxon>
        <taxon>Fungi</taxon>
        <taxon>Dikarya</taxon>
        <taxon>Ascomycota</taxon>
        <taxon>Pezizomycotina</taxon>
        <taxon>Sordariomycetes</taxon>
        <taxon>Sordariomycetidae</taxon>
        <taxon>Diaporthales</taxon>
        <taxon>Gnomoniaceae</taxon>
        <taxon>Gnomoniopsis</taxon>
    </lineage>
</organism>
<dbReference type="PANTHER" id="PTHR38123">
    <property type="entry name" value="CELL WALL SERINE-THREONINE-RICH GALACTOMANNOPROTEIN MP1 (AFU_ORTHOLOGUE AFUA_4G03240)"/>
    <property type="match status" value="1"/>
</dbReference>
<evidence type="ECO:0000313" key="2">
    <source>
        <dbReference type="Proteomes" id="UP001140453"/>
    </source>
</evidence>
<reference evidence="1" key="1">
    <citation type="submission" date="2022-10" db="EMBL/GenBank/DDBJ databases">
        <title>Tapping the CABI collections for fungal endophytes: first genome assemblies for Collariella, Neodidymelliopsis, Ascochyta clinopodiicola, Didymella pomorum, Didymosphaeria variabile, Neocosmospora piperis and Neocucurbitaria cava.</title>
        <authorList>
            <person name="Hill R."/>
        </authorList>
    </citation>
    <scope>NUCLEOTIDE SEQUENCE</scope>
    <source>
        <strain evidence="1">IMI 355082</strain>
    </source>
</reference>
<dbReference type="AlphaFoldDB" id="A0A9W9CUF5"/>
<dbReference type="GO" id="GO:0005576">
    <property type="term" value="C:extracellular region"/>
    <property type="evidence" value="ECO:0007669"/>
    <property type="project" value="TreeGrafter"/>
</dbReference>
<keyword evidence="2" id="KW-1185">Reference proteome</keyword>
<accession>A0A9W9CUF5</accession>